<dbReference type="AlphaFoldDB" id="F4R356"/>
<dbReference type="InParanoid" id="F4R356"/>
<reference evidence="3" key="1">
    <citation type="journal article" date="2011" name="Proc. Natl. Acad. Sci. U.S.A.">
        <title>Obligate biotrophy features unraveled by the genomic analysis of rust fungi.</title>
        <authorList>
            <person name="Duplessis S."/>
            <person name="Cuomo C.A."/>
            <person name="Lin Y.-C."/>
            <person name="Aerts A."/>
            <person name="Tisserant E."/>
            <person name="Veneault-Fourrey C."/>
            <person name="Joly D.L."/>
            <person name="Hacquard S."/>
            <person name="Amselem J."/>
            <person name="Cantarel B.L."/>
            <person name="Chiu R."/>
            <person name="Coutinho P.M."/>
            <person name="Feau N."/>
            <person name="Field M."/>
            <person name="Frey P."/>
            <person name="Gelhaye E."/>
            <person name="Goldberg J."/>
            <person name="Grabherr M.G."/>
            <person name="Kodira C.D."/>
            <person name="Kohler A."/>
            <person name="Kuees U."/>
            <person name="Lindquist E.A."/>
            <person name="Lucas S.M."/>
            <person name="Mago R."/>
            <person name="Mauceli E."/>
            <person name="Morin E."/>
            <person name="Murat C."/>
            <person name="Pangilinan J.L."/>
            <person name="Park R."/>
            <person name="Pearson M."/>
            <person name="Quesneville H."/>
            <person name="Rouhier N."/>
            <person name="Sakthikumar S."/>
            <person name="Salamov A.A."/>
            <person name="Schmutz J."/>
            <person name="Selles B."/>
            <person name="Shapiro H."/>
            <person name="Tanguay P."/>
            <person name="Tuskan G.A."/>
            <person name="Henrissat B."/>
            <person name="Van de Peer Y."/>
            <person name="Rouze P."/>
            <person name="Ellis J.G."/>
            <person name="Dodds P.N."/>
            <person name="Schein J.E."/>
            <person name="Zhong S."/>
            <person name="Hamelin R.C."/>
            <person name="Grigoriev I.V."/>
            <person name="Szabo L.J."/>
            <person name="Martin F."/>
        </authorList>
    </citation>
    <scope>NUCLEOTIDE SEQUENCE [LARGE SCALE GENOMIC DNA]</scope>
    <source>
        <strain evidence="3">98AG31 / pathotype 3-4-7</strain>
    </source>
</reference>
<protein>
    <submittedName>
        <fullName evidence="2">Uncharacterized protein</fullName>
    </submittedName>
</protein>
<accession>F4R356</accession>
<keyword evidence="3" id="KW-1185">Reference proteome</keyword>
<dbReference type="RefSeq" id="XP_007403508.1">
    <property type="nucleotide sequence ID" value="XM_007403446.1"/>
</dbReference>
<gene>
    <name evidence="2" type="ORF">MELLADRAFT_86724</name>
</gene>
<evidence type="ECO:0000313" key="2">
    <source>
        <dbReference type="EMBL" id="EGG12570.1"/>
    </source>
</evidence>
<feature type="region of interest" description="Disordered" evidence="1">
    <location>
        <begin position="92"/>
        <end position="120"/>
    </location>
</feature>
<dbReference type="EMBL" id="GL883090">
    <property type="protein sequence ID" value="EGG12570.1"/>
    <property type="molecule type" value="Genomic_DNA"/>
</dbReference>
<dbReference type="KEGG" id="mlr:MELLADRAFT_86724"/>
<name>F4R356_MELLP</name>
<organism evidence="3">
    <name type="scientific">Melampsora larici-populina (strain 98AG31 / pathotype 3-4-7)</name>
    <name type="common">Poplar leaf rust fungus</name>
    <dbReference type="NCBI Taxonomy" id="747676"/>
    <lineage>
        <taxon>Eukaryota</taxon>
        <taxon>Fungi</taxon>
        <taxon>Dikarya</taxon>
        <taxon>Basidiomycota</taxon>
        <taxon>Pucciniomycotina</taxon>
        <taxon>Pucciniomycetes</taxon>
        <taxon>Pucciniales</taxon>
        <taxon>Melampsoraceae</taxon>
        <taxon>Melampsora</taxon>
    </lineage>
</organism>
<feature type="compositionally biased region" description="Basic and acidic residues" evidence="1">
    <location>
        <begin position="101"/>
        <end position="120"/>
    </location>
</feature>
<dbReference type="VEuPathDB" id="FungiDB:MELLADRAFT_86724"/>
<dbReference type="HOGENOM" id="CLU_816576_0_0_1"/>
<dbReference type="OrthoDB" id="10658092at2759"/>
<evidence type="ECO:0000256" key="1">
    <source>
        <dbReference type="SAM" id="MobiDB-lite"/>
    </source>
</evidence>
<dbReference type="Proteomes" id="UP000001072">
    <property type="component" value="Unassembled WGS sequence"/>
</dbReference>
<proteinExistence type="predicted"/>
<dbReference type="GeneID" id="18934278"/>
<evidence type="ECO:0000313" key="3">
    <source>
        <dbReference type="Proteomes" id="UP000001072"/>
    </source>
</evidence>
<sequence>MLEELINELLFFPHFSSLRMQFSITFLTAFLTYGLLYVNADLEPRSTLETQNDLKAGAVALEKRGPEFWGEDKIEKRLERFRHVDVSRREAENQAIPARRSLPEPKGFEKRTRSRSSRLDTRDPLFAKGAGAKFKAKFANIIAAVKAAKADAAAPARRDLPEQKVKFVLPEFEKRTKLSRSRSRPSRLETRDPLFAKGAGAKFKAKFANIIAAVKAAKAAKASAAAPVRRDSSEQKDFEKRTNLVGSHLSNPSHLERRKGKLGKEAKEAKAKAKAKAKANAKVAKVAANATLAAAPSANAAPSAAAIAGLTGTAAIDAAANVANNQTSPAELAVEGVQRM</sequence>